<dbReference type="InterPro" id="IPR043129">
    <property type="entry name" value="ATPase_NBD"/>
</dbReference>
<accession>A0A9D4KDC7</accession>
<dbReference type="Gene3D" id="3.30.420.40">
    <property type="match status" value="2"/>
</dbReference>
<dbReference type="Pfam" id="PF00012">
    <property type="entry name" value="HSP70"/>
    <property type="match status" value="1"/>
</dbReference>
<proteinExistence type="inferred from homology"/>
<protein>
    <submittedName>
        <fullName evidence="4">Uncharacterized protein</fullName>
    </submittedName>
</protein>
<name>A0A9D4KDC7_DREPO</name>
<gene>
    <name evidence="4" type="ORF">DPMN_111173</name>
</gene>
<organism evidence="4 5">
    <name type="scientific">Dreissena polymorpha</name>
    <name type="common">Zebra mussel</name>
    <name type="synonym">Mytilus polymorpha</name>
    <dbReference type="NCBI Taxonomy" id="45954"/>
    <lineage>
        <taxon>Eukaryota</taxon>
        <taxon>Metazoa</taxon>
        <taxon>Spiralia</taxon>
        <taxon>Lophotrochozoa</taxon>
        <taxon>Mollusca</taxon>
        <taxon>Bivalvia</taxon>
        <taxon>Autobranchia</taxon>
        <taxon>Heteroconchia</taxon>
        <taxon>Euheterodonta</taxon>
        <taxon>Imparidentia</taxon>
        <taxon>Neoheterodontei</taxon>
        <taxon>Myida</taxon>
        <taxon>Dreissenoidea</taxon>
        <taxon>Dreissenidae</taxon>
        <taxon>Dreissena</taxon>
    </lineage>
</organism>
<evidence type="ECO:0000313" key="4">
    <source>
        <dbReference type="EMBL" id="KAH3837772.1"/>
    </source>
</evidence>
<comment type="similarity">
    <text evidence="1">Belongs to the heat shock protein 70 family.</text>
</comment>
<reference evidence="4" key="1">
    <citation type="journal article" date="2019" name="bioRxiv">
        <title>The Genome of the Zebra Mussel, Dreissena polymorpha: A Resource for Invasive Species Research.</title>
        <authorList>
            <person name="McCartney M.A."/>
            <person name="Auch B."/>
            <person name="Kono T."/>
            <person name="Mallez S."/>
            <person name="Zhang Y."/>
            <person name="Obille A."/>
            <person name="Becker A."/>
            <person name="Abrahante J.E."/>
            <person name="Garbe J."/>
            <person name="Badalamenti J.P."/>
            <person name="Herman A."/>
            <person name="Mangelson H."/>
            <person name="Liachko I."/>
            <person name="Sullivan S."/>
            <person name="Sone E.D."/>
            <person name="Koren S."/>
            <person name="Silverstein K.A.T."/>
            <person name="Beckman K.B."/>
            <person name="Gohl D.M."/>
        </authorList>
    </citation>
    <scope>NUCLEOTIDE SEQUENCE</scope>
    <source>
        <strain evidence="4">Duluth1</strain>
        <tissue evidence="4">Whole animal</tissue>
    </source>
</reference>
<dbReference type="OrthoDB" id="6127299at2759"/>
<dbReference type="CDD" id="cd10229">
    <property type="entry name" value="ASKHA_NBD_HSP70_HSPA12"/>
    <property type="match status" value="1"/>
</dbReference>
<dbReference type="AlphaFoldDB" id="A0A9D4KDC7"/>
<keyword evidence="3" id="KW-0067">ATP-binding</keyword>
<dbReference type="SUPFAM" id="SSF53067">
    <property type="entry name" value="Actin-like ATPase domain"/>
    <property type="match status" value="2"/>
</dbReference>
<dbReference type="EMBL" id="JAIWYP010000004">
    <property type="protein sequence ID" value="KAH3837772.1"/>
    <property type="molecule type" value="Genomic_DNA"/>
</dbReference>
<dbReference type="GO" id="GO:0140662">
    <property type="term" value="F:ATP-dependent protein folding chaperone"/>
    <property type="evidence" value="ECO:0007669"/>
    <property type="project" value="InterPro"/>
</dbReference>
<reference evidence="4" key="2">
    <citation type="submission" date="2020-11" db="EMBL/GenBank/DDBJ databases">
        <authorList>
            <person name="McCartney M.A."/>
            <person name="Auch B."/>
            <person name="Kono T."/>
            <person name="Mallez S."/>
            <person name="Becker A."/>
            <person name="Gohl D.M."/>
            <person name="Silverstein K.A.T."/>
            <person name="Koren S."/>
            <person name="Bechman K.B."/>
            <person name="Herman A."/>
            <person name="Abrahante J.E."/>
            <person name="Garbe J."/>
        </authorList>
    </citation>
    <scope>NUCLEOTIDE SEQUENCE</scope>
    <source>
        <strain evidence="4">Duluth1</strain>
        <tissue evidence="4">Whole animal</tissue>
    </source>
</reference>
<dbReference type="InterPro" id="IPR013126">
    <property type="entry name" value="Hsp_70_fam"/>
</dbReference>
<dbReference type="GO" id="GO:0005524">
    <property type="term" value="F:ATP binding"/>
    <property type="evidence" value="ECO:0007669"/>
    <property type="project" value="UniProtKB-KW"/>
</dbReference>
<dbReference type="PANTHER" id="PTHR14187">
    <property type="entry name" value="ALPHA KINASE/ELONGATION FACTOR 2 KINASE"/>
    <property type="match status" value="1"/>
</dbReference>
<evidence type="ECO:0000256" key="3">
    <source>
        <dbReference type="ARBA" id="ARBA00022840"/>
    </source>
</evidence>
<sequence>MSSEDYIAVAAIDFGTTYSGYGFSTIQDYSVDPLKVTSCTWTSGQIMSLKTTTTILFRPDQTFDAFGYEAEDRYNDLSLDNMHTDWFYFRRFKMMLYAAQHVHRDTPLKDETGKEMPALVVFSECIRYMKGHLMNNLERLLPEVQPTDIKWVLTVPAIWDDAAKQFMREAAVKAGIDGGRLLLALEPEAASMFCKHLPVERQGATSQITCFSADSRYLVLDAGGGTVDITVHEVNRDGTLRELVKANGGAWGGTMVDKAFVALMAEITGQEVLDKFHEKHQDDYIDLMRAFEVRKRSIQPTSEDRITFKIPISLHELYREMTGGEMRDAVKNNQKLNGKVSFAGDKMRTDATIIKALFEETCTNIVDHLRQLLKNPQTAGTRTILMVGGFSESQMLAAAVQSAFSDLRVVVPHDAGLAVLKGAVIFGHNSHVITSRIAKYTYGVSCVETFDPKKYPKERMVIYEGRYEVRKVFSKLVEIGQSLSPDSPLEAKQYFPRGKYDSMEVNLYASPQKNPMFVDETDAIYIGKMHVDCKDHKGRVSGAYVSLIFGDTELRVKAVHDKTGEETAATFDFL</sequence>
<keyword evidence="5" id="KW-1185">Reference proteome</keyword>
<comment type="caution">
    <text evidence="4">The sequence shown here is derived from an EMBL/GenBank/DDBJ whole genome shotgun (WGS) entry which is preliminary data.</text>
</comment>
<keyword evidence="2" id="KW-0547">Nucleotide-binding</keyword>
<evidence type="ECO:0000313" key="5">
    <source>
        <dbReference type="Proteomes" id="UP000828390"/>
    </source>
</evidence>
<evidence type="ECO:0000256" key="1">
    <source>
        <dbReference type="ARBA" id="ARBA00007381"/>
    </source>
</evidence>
<dbReference type="Proteomes" id="UP000828390">
    <property type="component" value="Unassembled WGS sequence"/>
</dbReference>
<evidence type="ECO:0000256" key="2">
    <source>
        <dbReference type="ARBA" id="ARBA00022741"/>
    </source>
</evidence>
<dbReference type="PANTHER" id="PTHR14187:SF5">
    <property type="entry name" value="HEAT SHOCK 70 KDA PROTEIN 12A"/>
    <property type="match status" value="1"/>
</dbReference>